<dbReference type="InterPro" id="IPR011250">
    <property type="entry name" value="OMP/PagP_B-barrel"/>
</dbReference>
<dbReference type="SUPFAM" id="SSF56925">
    <property type="entry name" value="OMPA-like"/>
    <property type="match status" value="1"/>
</dbReference>
<evidence type="ECO:0000313" key="5">
    <source>
        <dbReference type="Proteomes" id="UP000183253"/>
    </source>
</evidence>
<dbReference type="AlphaFoldDB" id="A0A1H4CZU6"/>
<dbReference type="Proteomes" id="UP000183253">
    <property type="component" value="Unassembled WGS sequence"/>
</dbReference>
<name>A0A1H4CZU6_9BACT</name>
<dbReference type="Pfam" id="PF13505">
    <property type="entry name" value="OMP_b-brl"/>
    <property type="match status" value="1"/>
</dbReference>
<accession>A0A1H4CZU6</accession>
<sequence length="184" mass="19541">MIKKLLMAAVILATAVPAAAQGSRRSEVSVSYGVAPVTDWIDSYSNILTGVIAGSDTDLTGWGTVTVGYSFRVIGSLRIGAQVAYSSNTQEIKKTGSEIKNRYWTLMPNVKWNWLNLKIVSFYTRVGAGASFSKAKIGGQSDKSTLFAFQVSPVGVEVGGRIAAYAEAGIGTSGSLLVGARYRF</sequence>
<evidence type="ECO:0000259" key="3">
    <source>
        <dbReference type="Pfam" id="PF13505"/>
    </source>
</evidence>
<feature type="signal peptide" evidence="2">
    <location>
        <begin position="1"/>
        <end position="20"/>
    </location>
</feature>
<dbReference type="OrthoDB" id="1099386at2"/>
<feature type="domain" description="Outer membrane protein beta-barrel" evidence="3">
    <location>
        <begin position="8"/>
        <end position="157"/>
    </location>
</feature>
<gene>
    <name evidence="4" type="ORF">SAMN05444145_10584</name>
</gene>
<keyword evidence="5" id="KW-1185">Reference proteome</keyword>
<evidence type="ECO:0000313" key="4">
    <source>
        <dbReference type="EMBL" id="SEA65749.1"/>
    </source>
</evidence>
<dbReference type="RefSeq" id="WP_010260303.1">
    <property type="nucleotide sequence ID" value="NZ_CAEG01000005.1"/>
</dbReference>
<reference evidence="4 5" key="1">
    <citation type="submission" date="2016-10" db="EMBL/GenBank/DDBJ databases">
        <authorList>
            <person name="de Groot N.N."/>
        </authorList>
    </citation>
    <scope>NUCLEOTIDE SEQUENCE [LARGE SCALE GENOMIC DNA]</scope>
    <source>
        <strain evidence="4 5">DSM 25383</strain>
    </source>
</reference>
<organism evidence="4 5">
    <name type="scientific">Alistipes timonensis JC136</name>
    <dbReference type="NCBI Taxonomy" id="1033731"/>
    <lineage>
        <taxon>Bacteria</taxon>
        <taxon>Pseudomonadati</taxon>
        <taxon>Bacteroidota</taxon>
        <taxon>Bacteroidia</taxon>
        <taxon>Bacteroidales</taxon>
        <taxon>Rikenellaceae</taxon>
        <taxon>Alistipes</taxon>
    </lineage>
</organism>
<dbReference type="Gene3D" id="2.40.160.20">
    <property type="match status" value="1"/>
</dbReference>
<evidence type="ECO:0000256" key="2">
    <source>
        <dbReference type="SAM" id="SignalP"/>
    </source>
</evidence>
<protein>
    <submittedName>
        <fullName evidence="4">Outer membrane protein beta-barrel domain-containing protein</fullName>
    </submittedName>
</protein>
<proteinExistence type="predicted"/>
<dbReference type="EMBL" id="FNRI01000005">
    <property type="protein sequence ID" value="SEA65749.1"/>
    <property type="molecule type" value="Genomic_DNA"/>
</dbReference>
<evidence type="ECO:0000256" key="1">
    <source>
        <dbReference type="ARBA" id="ARBA00022729"/>
    </source>
</evidence>
<feature type="chain" id="PRO_5010381030" evidence="2">
    <location>
        <begin position="21"/>
        <end position="184"/>
    </location>
</feature>
<dbReference type="STRING" id="1033731.SAMN05444145_10584"/>
<keyword evidence="1 2" id="KW-0732">Signal</keyword>
<dbReference type="InterPro" id="IPR027385">
    <property type="entry name" value="Beta-barrel_OMP"/>
</dbReference>